<sequence length="70" mass="7795">MGEYAKYATTLVTNQSMVIISEGRMMERRQSIVPLASALPCCAHSLNPAYGVLIWQSERRKQNLGGILQI</sequence>
<proteinExistence type="predicted"/>
<name>A0A9P7QUF2_9PEZI</name>
<reference evidence="1" key="1">
    <citation type="submission" date="2021-05" db="EMBL/GenBank/DDBJ databases">
        <title>Comparative genomics of three Colletotrichum scovillei strains and genetic complementation revealed genes involved fungal growth and virulence on chili pepper.</title>
        <authorList>
            <person name="Hsieh D.-K."/>
            <person name="Chuang S.-C."/>
            <person name="Chen C.-Y."/>
            <person name="Chao Y.-T."/>
            <person name="Lu M.-Y.J."/>
            <person name="Lee M.-H."/>
            <person name="Shih M.-C."/>
        </authorList>
    </citation>
    <scope>NUCLEOTIDE SEQUENCE</scope>
    <source>
        <strain evidence="1">Coll-153</strain>
    </source>
</reference>
<dbReference type="Proteomes" id="UP000699042">
    <property type="component" value="Unassembled WGS sequence"/>
</dbReference>
<accession>A0A9P7QUF2</accession>
<organism evidence="1 2">
    <name type="scientific">Colletotrichum scovillei</name>
    <dbReference type="NCBI Taxonomy" id="1209932"/>
    <lineage>
        <taxon>Eukaryota</taxon>
        <taxon>Fungi</taxon>
        <taxon>Dikarya</taxon>
        <taxon>Ascomycota</taxon>
        <taxon>Pezizomycotina</taxon>
        <taxon>Sordariomycetes</taxon>
        <taxon>Hypocreomycetidae</taxon>
        <taxon>Glomerellales</taxon>
        <taxon>Glomerellaceae</taxon>
        <taxon>Colletotrichum</taxon>
        <taxon>Colletotrichum acutatum species complex</taxon>
    </lineage>
</organism>
<comment type="caution">
    <text evidence="1">The sequence shown here is derived from an EMBL/GenBank/DDBJ whole genome shotgun (WGS) entry which is preliminary data.</text>
</comment>
<keyword evidence="2" id="KW-1185">Reference proteome</keyword>
<evidence type="ECO:0000313" key="1">
    <source>
        <dbReference type="EMBL" id="KAG7043373.1"/>
    </source>
</evidence>
<gene>
    <name evidence="1" type="ORF">JMJ77_003079</name>
</gene>
<dbReference type="EMBL" id="JAESDN010000012">
    <property type="protein sequence ID" value="KAG7043373.1"/>
    <property type="molecule type" value="Genomic_DNA"/>
</dbReference>
<protein>
    <submittedName>
        <fullName evidence="1">Uncharacterized protein</fullName>
    </submittedName>
</protein>
<evidence type="ECO:0000313" key="2">
    <source>
        <dbReference type="Proteomes" id="UP000699042"/>
    </source>
</evidence>
<dbReference type="AlphaFoldDB" id="A0A9P7QUF2"/>